<dbReference type="SUPFAM" id="SSF53756">
    <property type="entry name" value="UDP-Glycosyltransferase/glycogen phosphorylase"/>
    <property type="match status" value="1"/>
</dbReference>
<gene>
    <name evidence="3" type="ORF">IAI61_19205</name>
</gene>
<keyword evidence="4" id="KW-1185">Reference proteome</keyword>
<dbReference type="Pfam" id="PF00534">
    <property type="entry name" value="Glycos_transf_1"/>
    <property type="match status" value="1"/>
</dbReference>
<evidence type="ECO:0000259" key="1">
    <source>
        <dbReference type="Pfam" id="PF00534"/>
    </source>
</evidence>
<comment type="caution">
    <text evidence="3">The sequence shown here is derived from an EMBL/GenBank/DDBJ whole genome shotgun (WGS) entry which is preliminary data.</text>
</comment>
<dbReference type="Pfam" id="PF13439">
    <property type="entry name" value="Glyco_transf_4"/>
    <property type="match status" value="1"/>
</dbReference>
<proteinExistence type="predicted"/>
<sequence length="387" mass="41159">MNIALIAHLKYPIAEPFAGGLEMHTHLLARFLIRRGHRVTLFAAEGSDPALGLCPSGPPTGEGHGDLLLEEQVGVAELDAYRRIMERVALGRFDIVHNAALHDLPLTMAHCLPIPMLTAFHTPPFPTLETGVRDRSGEGMRFAAVSGCVRDIWQPVVPVDAVVRNGIDLQQFAFGAVAGEHAIWSGRVVPEKGTHLAIDAARRAGIPLRVAGPLNNLSYWQSEIQPRLGGDIEYIGHLGHAELAREVARARVALCTPRWEEPYGLVVAEALACGTPVAGFARGALPEIVDAATGALAPADDVEALADAILRAGRLSRAACRRRAEQTCDATVMVAGYEAVYRGMLAPALSSAPVAGRAVMHVDRPVAAPHPALLPVAKAPRPPVAMP</sequence>
<dbReference type="InterPro" id="IPR001296">
    <property type="entry name" value="Glyco_trans_1"/>
</dbReference>
<organism evidence="3 4">
    <name type="scientific">Roseomonas haemaphysalidis</name>
    <dbReference type="NCBI Taxonomy" id="2768162"/>
    <lineage>
        <taxon>Bacteria</taxon>
        <taxon>Pseudomonadati</taxon>
        <taxon>Pseudomonadota</taxon>
        <taxon>Alphaproteobacteria</taxon>
        <taxon>Acetobacterales</taxon>
        <taxon>Roseomonadaceae</taxon>
        <taxon>Roseomonas</taxon>
    </lineage>
</organism>
<evidence type="ECO:0000313" key="3">
    <source>
        <dbReference type="EMBL" id="MBO1081162.1"/>
    </source>
</evidence>
<evidence type="ECO:0000259" key="2">
    <source>
        <dbReference type="Pfam" id="PF13439"/>
    </source>
</evidence>
<feature type="domain" description="Glycosyltransferase subfamily 4-like N-terminal" evidence="2">
    <location>
        <begin position="19"/>
        <end position="170"/>
    </location>
</feature>
<dbReference type="InterPro" id="IPR028098">
    <property type="entry name" value="Glyco_trans_4-like_N"/>
</dbReference>
<accession>A0ABS3KUK1</accession>
<feature type="domain" description="Glycosyl transferase family 1" evidence="1">
    <location>
        <begin position="183"/>
        <end position="315"/>
    </location>
</feature>
<dbReference type="Gene3D" id="3.40.50.2000">
    <property type="entry name" value="Glycogen Phosphorylase B"/>
    <property type="match status" value="2"/>
</dbReference>
<name>A0ABS3KUK1_9PROT</name>
<reference evidence="3 4" key="1">
    <citation type="submission" date="2020-09" db="EMBL/GenBank/DDBJ databases">
        <title>Roseomonas.</title>
        <authorList>
            <person name="Zhu W."/>
        </authorList>
    </citation>
    <scope>NUCLEOTIDE SEQUENCE [LARGE SCALE GENOMIC DNA]</scope>
    <source>
        <strain evidence="3 4">573</strain>
    </source>
</reference>
<dbReference type="Proteomes" id="UP001518989">
    <property type="component" value="Unassembled WGS sequence"/>
</dbReference>
<dbReference type="EMBL" id="JACTNG010000013">
    <property type="protein sequence ID" value="MBO1081162.1"/>
    <property type="molecule type" value="Genomic_DNA"/>
</dbReference>
<dbReference type="PANTHER" id="PTHR12526:SF595">
    <property type="entry name" value="BLL5217 PROTEIN"/>
    <property type="match status" value="1"/>
</dbReference>
<dbReference type="PANTHER" id="PTHR12526">
    <property type="entry name" value="GLYCOSYLTRANSFERASE"/>
    <property type="match status" value="1"/>
</dbReference>
<protein>
    <submittedName>
        <fullName evidence="3">Glycosyltransferase</fullName>
    </submittedName>
</protein>
<evidence type="ECO:0000313" key="4">
    <source>
        <dbReference type="Proteomes" id="UP001518989"/>
    </source>
</evidence>